<dbReference type="InterPro" id="IPR007582">
    <property type="entry name" value="TFIID_NTD2"/>
</dbReference>
<dbReference type="SMART" id="SM00320">
    <property type="entry name" value="WD40"/>
    <property type="match status" value="6"/>
</dbReference>
<evidence type="ECO:0000313" key="11">
    <source>
        <dbReference type="EnsemblMetazoa" id="XP_019849553.1"/>
    </source>
</evidence>
<keyword evidence="7" id="KW-0539">Nucleus</keyword>
<keyword evidence="3 8" id="KW-0853">WD repeat</keyword>
<dbReference type="Pfam" id="PF00400">
    <property type="entry name" value="WD40"/>
    <property type="match status" value="5"/>
</dbReference>
<feature type="repeat" description="WD" evidence="8">
    <location>
        <begin position="343"/>
        <end position="384"/>
    </location>
</feature>
<dbReference type="PANTHER" id="PTHR19879:SF1">
    <property type="entry name" value="CANNONBALL-RELATED"/>
    <property type="match status" value="1"/>
</dbReference>
<gene>
    <name evidence="11" type="primary">100634726</name>
</gene>
<dbReference type="InterPro" id="IPR015943">
    <property type="entry name" value="WD40/YVTN_repeat-like_dom_sf"/>
</dbReference>
<comment type="similarity">
    <text evidence="2">Belongs to the WD repeat TAF5 family.</text>
</comment>
<feature type="domain" description="TFIID subunit TAF5 NTD2" evidence="10">
    <location>
        <begin position="74"/>
        <end position="200"/>
    </location>
</feature>
<dbReference type="CDD" id="cd08044">
    <property type="entry name" value="TAF5_NTD2"/>
    <property type="match status" value="1"/>
</dbReference>
<dbReference type="Pfam" id="PF04494">
    <property type="entry name" value="TFIID_NTD2"/>
    <property type="match status" value="1"/>
</dbReference>
<dbReference type="SUPFAM" id="SSF50978">
    <property type="entry name" value="WD40 repeat-like"/>
    <property type="match status" value="1"/>
</dbReference>
<dbReference type="Gene3D" id="1.25.40.500">
    <property type="entry name" value="TFIID subunit TAF5, NTD2 domain"/>
    <property type="match status" value="1"/>
</dbReference>
<evidence type="ECO:0000259" key="10">
    <source>
        <dbReference type="Pfam" id="PF04494"/>
    </source>
</evidence>
<dbReference type="PROSITE" id="PS50082">
    <property type="entry name" value="WD_REPEATS_2"/>
    <property type="match status" value="5"/>
</dbReference>
<keyword evidence="6" id="KW-0804">Transcription</keyword>
<organism evidence="11 12">
    <name type="scientific">Amphimedon queenslandica</name>
    <name type="common">Sponge</name>
    <dbReference type="NCBI Taxonomy" id="400682"/>
    <lineage>
        <taxon>Eukaryota</taxon>
        <taxon>Metazoa</taxon>
        <taxon>Porifera</taxon>
        <taxon>Demospongiae</taxon>
        <taxon>Heteroscleromorpha</taxon>
        <taxon>Haplosclerida</taxon>
        <taxon>Niphatidae</taxon>
        <taxon>Amphimedon</taxon>
    </lineage>
</organism>
<feature type="region of interest" description="Disordered" evidence="9">
    <location>
        <begin position="593"/>
        <end position="616"/>
    </location>
</feature>
<keyword evidence="12" id="KW-1185">Reference proteome</keyword>
<dbReference type="InterPro" id="IPR019775">
    <property type="entry name" value="WD40_repeat_CS"/>
</dbReference>
<dbReference type="CDD" id="cd00200">
    <property type="entry name" value="WD40"/>
    <property type="match status" value="1"/>
</dbReference>
<evidence type="ECO:0000256" key="7">
    <source>
        <dbReference type="ARBA" id="ARBA00023242"/>
    </source>
</evidence>
<feature type="repeat" description="WD" evidence="8">
    <location>
        <begin position="511"/>
        <end position="545"/>
    </location>
</feature>
<dbReference type="Proteomes" id="UP000007879">
    <property type="component" value="Unassembled WGS sequence"/>
</dbReference>
<dbReference type="PROSITE" id="PS00678">
    <property type="entry name" value="WD_REPEATS_1"/>
    <property type="match status" value="3"/>
</dbReference>
<keyword evidence="5" id="KW-0805">Transcription regulation</keyword>
<dbReference type="Gene3D" id="2.130.10.10">
    <property type="entry name" value="YVTN repeat-like/Quinoprotein amine dehydrogenase"/>
    <property type="match status" value="2"/>
</dbReference>
<protein>
    <recommendedName>
        <fullName evidence="10">TFIID subunit TAF5 NTD2 domain-containing protein</fullName>
    </recommendedName>
</protein>
<dbReference type="GO" id="GO:0005669">
    <property type="term" value="C:transcription factor TFIID complex"/>
    <property type="evidence" value="ECO:0007669"/>
    <property type="project" value="TreeGrafter"/>
</dbReference>
<evidence type="ECO:0000313" key="12">
    <source>
        <dbReference type="Proteomes" id="UP000007879"/>
    </source>
</evidence>
<dbReference type="GO" id="GO:0016251">
    <property type="term" value="F:RNA polymerase II general transcription initiation factor activity"/>
    <property type="evidence" value="ECO:0007669"/>
    <property type="project" value="TreeGrafter"/>
</dbReference>
<dbReference type="InterPro" id="IPR020472">
    <property type="entry name" value="WD40_PAC1"/>
</dbReference>
<evidence type="ECO:0000256" key="9">
    <source>
        <dbReference type="SAM" id="MobiDB-lite"/>
    </source>
</evidence>
<dbReference type="InterPro" id="IPR037264">
    <property type="entry name" value="TFIID_NTD2_sf"/>
</dbReference>
<accession>A0AAN0IYM4</accession>
<reference evidence="12" key="1">
    <citation type="journal article" date="2010" name="Nature">
        <title>The Amphimedon queenslandica genome and the evolution of animal complexity.</title>
        <authorList>
            <person name="Srivastava M."/>
            <person name="Simakov O."/>
            <person name="Chapman J."/>
            <person name="Fahey B."/>
            <person name="Gauthier M.E."/>
            <person name="Mitros T."/>
            <person name="Richards G.S."/>
            <person name="Conaco C."/>
            <person name="Dacre M."/>
            <person name="Hellsten U."/>
            <person name="Larroux C."/>
            <person name="Putnam N.H."/>
            <person name="Stanke M."/>
            <person name="Adamska M."/>
            <person name="Darling A."/>
            <person name="Degnan S.M."/>
            <person name="Oakley T.H."/>
            <person name="Plachetzki D.C."/>
            <person name="Zhai Y."/>
            <person name="Adamski M."/>
            <person name="Calcino A."/>
            <person name="Cummins S.F."/>
            <person name="Goodstein D.M."/>
            <person name="Harris C."/>
            <person name="Jackson D.J."/>
            <person name="Leys S.P."/>
            <person name="Shu S."/>
            <person name="Woodcroft B.J."/>
            <person name="Vervoort M."/>
            <person name="Kosik K.S."/>
            <person name="Manning G."/>
            <person name="Degnan B.M."/>
            <person name="Rokhsar D.S."/>
        </authorList>
    </citation>
    <scope>NUCLEOTIDE SEQUENCE [LARGE SCALE GENOMIC DNA]</scope>
</reference>
<dbReference type="InterPro" id="IPR036322">
    <property type="entry name" value="WD40_repeat_dom_sf"/>
</dbReference>
<dbReference type="GO" id="GO:0006367">
    <property type="term" value="P:transcription initiation at RNA polymerase II promoter"/>
    <property type="evidence" value="ECO:0007669"/>
    <property type="project" value="TreeGrafter"/>
</dbReference>
<evidence type="ECO:0000256" key="6">
    <source>
        <dbReference type="ARBA" id="ARBA00023163"/>
    </source>
</evidence>
<sequence>MSSISSGGSGSVRGEKVEEIWQNVQDTLREQRYPSHAHFPVVQSLKDLVNNSVHIETSGDPLVTAWTAQPGGSKDIQIGFQSFIDYLLHETDSYKTELLNSLVYPLFVHCYVSLVSSNETESAKRLYADTSHSIDSHCVSNDELQQLLSLTSAASLQSSPLVEKYSGKYFVRLSELAFTMLMSFLQAHPTTALLNIIHKHFSIEVFGCKVSQPTSEQKMEGKKTSNFIKPKIEVLPESDFSLSSFPRPPIPPPLPPFVPTSTGEEALAAKHDFQSKLTGATQQLEPSIPSLLLCIVQATENTWVQCASLSSWSKEYACGLDDSSVVISSWLPRSTESESVLSLKGHHGPVHGLSYSPNGQFLLSSSEDTTVRLWNTSSHSPVAIYEGHSYPVWDVSFSSVDGYFTTASYDRTARLWNTDRVYPLRIFAGHEDSTDVVHFHPNGSYIATGSKDHTSRLWDINTGNCVRLFPGSKSPITVIAFSPFGKQVATATNGGTITLWDLGMSRIDWEVKAHTRSVTSLAYSCDGTLLASTSEDKTIKLWNMKAVLVNTANSGSTQGLISTQSTGDLLPLHVKFTHRNSLIVIGVSHNGTASGGAGTQTNDGGNTNTNNNILSPPDNFFWRSSNHYFYN</sequence>
<evidence type="ECO:0000256" key="1">
    <source>
        <dbReference type="ARBA" id="ARBA00004123"/>
    </source>
</evidence>
<dbReference type="AlphaFoldDB" id="A0AAN0IYM4"/>
<dbReference type="PRINTS" id="PR00320">
    <property type="entry name" value="GPROTEINBRPT"/>
</dbReference>
<feature type="compositionally biased region" description="Low complexity" evidence="9">
    <location>
        <begin position="599"/>
        <end position="612"/>
    </location>
</feature>
<dbReference type="PROSITE" id="PS50294">
    <property type="entry name" value="WD_REPEATS_REGION"/>
    <property type="match status" value="5"/>
</dbReference>
<evidence type="ECO:0000256" key="5">
    <source>
        <dbReference type="ARBA" id="ARBA00023015"/>
    </source>
</evidence>
<evidence type="ECO:0000256" key="4">
    <source>
        <dbReference type="ARBA" id="ARBA00022737"/>
    </source>
</evidence>
<comment type="subcellular location">
    <subcellularLocation>
        <location evidence="1">Nucleus</location>
    </subcellularLocation>
</comment>
<evidence type="ECO:0000256" key="2">
    <source>
        <dbReference type="ARBA" id="ARBA00009435"/>
    </source>
</evidence>
<dbReference type="SUPFAM" id="SSF160897">
    <property type="entry name" value="Taf5 N-terminal domain-like"/>
    <property type="match status" value="1"/>
</dbReference>
<feature type="repeat" description="WD" evidence="8">
    <location>
        <begin position="427"/>
        <end position="468"/>
    </location>
</feature>
<evidence type="ECO:0000256" key="8">
    <source>
        <dbReference type="PROSITE-ProRule" id="PRU00221"/>
    </source>
</evidence>
<name>A0AAN0IYM4_AMPQE</name>
<dbReference type="EnsemblMetazoa" id="XM_019993994.1">
    <property type="protein sequence ID" value="XP_019849553.1"/>
    <property type="gene ID" value="LOC100634726"/>
</dbReference>
<evidence type="ECO:0000256" key="3">
    <source>
        <dbReference type="ARBA" id="ARBA00022574"/>
    </source>
</evidence>
<reference evidence="11" key="2">
    <citation type="submission" date="2024-06" db="UniProtKB">
        <authorList>
            <consortium name="EnsemblMetazoa"/>
        </authorList>
    </citation>
    <scope>IDENTIFICATION</scope>
</reference>
<feature type="repeat" description="WD" evidence="8">
    <location>
        <begin position="385"/>
        <end position="417"/>
    </location>
</feature>
<dbReference type="PANTHER" id="PTHR19879">
    <property type="entry name" value="TRANSCRIPTION INITIATION FACTOR TFIID"/>
    <property type="match status" value="1"/>
</dbReference>
<feature type="repeat" description="WD" evidence="8">
    <location>
        <begin position="469"/>
        <end position="502"/>
    </location>
</feature>
<dbReference type="InterPro" id="IPR001680">
    <property type="entry name" value="WD40_rpt"/>
</dbReference>
<keyword evidence="4" id="KW-0677">Repeat</keyword>
<proteinExistence type="inferred from homology"/>